<evidence type="ECO:0000313" key="2">
    <source>
        <dbReference type="EMBL" id="OOO08770.1"/>
    </source>
</evidence>
<dbReference type="VEuPathDB" id="FungiDB:AO090020000166"/>
<gene>
    <name evidence="1" type="ORF">Aory04_000736900</name>
    <name evidence="2" type="ORF">OAory_01100660</name>
</gene>
<dbReference type="PANTHER" id="PTHR31252">
    <property type="entry name" value="DUF4419 DOMAIN-CONTAINING PROTEIN"/>
    <property type="match status" value="1"/>
</dbReference>
<accession>A0A1S9DI80</accession>
<dbReference type="InterPro" id="IPR025533">
    <property type="entry name" value="DUF4419"/>
</dbReference>
<organism evidence="2 3">
    <name type="scientific">Aspergillus oryzae</name>
    <name type="common">Yellow koji mold</name>
    <dbReference type="NCBI Taxonomy" id="5062"/>
    <lineage>
        <taxon>Eukaryota</taxon>
        <taxon>Fungi</taxon>
        <taxon>Dikarya</taxon>
        <taxon>Ascomycota</taxon>
        <taxon>Pezizomycotina</taxon>
        <taxon>Eurotiomycetes</taxon>
        <taxon>Eurotiomycetidae</taxon>
        <taxon>Eurotiales</taxon>
        <taxon>Aspergillaceae</taxon>
        <taxon>Aspergillus</taxon>
        <taxon>Aspergillus subgen. Circumdati</taxon>
    </lineage>
</organism>
<dbReference type="Proteomes" id="UP001165205">
    <property type="component" value="Unassembled WGS sequence"/>
</dbReference>
<protein>
    <submittedName>
        <fullName evidence="1">Unnamed protein product</fullName>
    </submittedName>
</protein>
<evidence type="ECO:0000313" key="3">
    <source>
        <dbReference type="Proteomes" id="UP000190312"/>
    </source>
</evidence>
<dbReference type="AlphaFoldDB" id="A0A1S9DI80"/>
<comment type="caution">
    <text evidence="2">The sequence shown here is derived from an EMBL/GenBank/DDBJ whole genome shotgun (WGS) entry which is preliminary data.</text>
</comment>
<dbReference type="PANTHER" id="PTHR31252:SF11">
    <property type="entry name" value="DUF4419 DOMAIN-CONTAINING PROTEIN"/>
    <property type="match status" value="1"/>
</dbReference>
<reference evidence="2 3" key="1">
    <citation type="submission" date="2016-10" db="EMBL/GenBank/DDBJ databases">
        <title>Genome sequencing of Aspergillus oryzae BCC7051.</title>
        <authorList>
            <person name="Thammarongtham C."/>
            <person name="Vorapreeda T."/>
            <person name="Nookaew I."/>
            <person name="Srisuk T."/>
            <person name="Land M."/>
            <person name="Jeennor S."/>
            <person name="Laoteng K."/>
        </authorList>
    </citation>
    <scope>NUCLEOTIDE SEQUENCE [LARGE SCALE GENOMIC DNA]</scope>
    <source>
        <strain evidence="2 3">BCC7051</strain>
    </source>
</reference>
<dbReference type="eggNOG" id="ENOG502RPX4">
    <property type="taxonomic scope" value="Eukaryota"/>
</dbReference>
<evidence type="ECO:0000313" key="1">
    <source>
        <dbReference type="EMBL" id="GMG31485.1"/>
    </source>
</evidence>
<sequence>MPVTFAVAEVSPTKWTFGGKVRKTEELFKESCPQIFKNGMKITHSSFSPSSFDRNFFIASNHGFVRAVYLAYCYHYHLKVRPDDVWVAILVQLGFYINAHAEECRKIFVAHEGKKELIVKQGSRLDPEDLAIRLAELIENEIVEDLRSWFMPSFSTTTEVDQVVASVLMMGTMQKYFGYRGVLSCGIPRVTLLGERADWVQLQNKIEKINEFGEEPRQFANLLRPVLRHFVACFDGSQGTQAKSFWSASVHMSGKSGPPTISGWVTAFCFWNAEGKCRKDVARHRSTKHLELDGLRYLPLRVKDIPSGSASVPIVIKGGKQDYKREMVAGLIGVNFTDPETLDTIEPVSGWCMYGPVQEVLPESKESTGDDL</sequence>
<reference evidence="1" key="2">
    <citation type="submission" date="2023-04" db="EMBL/GenBank/DDBJ databases">
        <title>Aspergillus oryzae NBRC 4228.</title>
        <authorList>
            <person name="Ichikawa N."/>
            <person name="Sato H."/>
            <person name="Tonouchi N."/>
        </authorList>
    </citation>
    <scope>NUCLEOTIDE SEQUENCE</scope>
    <source>
        <strain evidence="1">NBRC 4228</strain>
    </source>
</reference>
<name>A0A1S9DI80_ASPOZ</name>
<proteinExistence type="predicted"/>
<dbReference type="OrthoDB" id="9978173at2759"/>
<dbReference type="EMBL" id="MKZY01000005">
    <property type="protein sequence ID" value="OOO08770.1"/>
    <property type="molecule type" value="Genomic_DNA"/>
</dbReference>
<dbReference type="Pfam" id="PF14388">
    <property type="entry name" value="DUF4419"/>
    <property type="match status" value="1"/>
</dbReference>
<dbReference type="Proteomes" id="UP000190312">
    <property type="component" value="Unassembled WGS sequence"/>
</dbReference>
<dbReference type="EMBL" id="BSYA01000085">
    <property type="protein sequence ID" value="GMG31485.1"/>
    <property type="molecule type" value="Genomic_DNA"/>
</dbReference>